<dbReference type="WBParaSite" id="nRc.2.0.1.t13729-RA">
    <property type="protein sequence ID" value="nRc.2.0.1.t13729-RA"/>
    <property type="gene ID" value="nRc.2.0.1.g13729"/>
</dbReference>
<name>A0A915IIT7_ROMCU</name>
<dbReference type="Proteomes" id="UP000887565">
    <property type="component" value="Unplaced"/>
</dbReference>
<proteinExistence type="predicted"/>
<keyword evidence="1" id="KW-1185">Reference proteome</keyword>
<reference evidence="2" key="1">
    <citation type="submission" date="2022-11" db="UniProtKB">
        <authorList>
            <consortium name="WormBaseParasite"/>
        </authorList>
    </citation>
    <scope>IDENTIFICATION</scope>
</reference>
<accession>A0A915IIT7</accession>
<sequence length="113" mass="12066">MMQKDDYCYNITAFQTKIAKKKRFLQPSVTERLRFKTATNDSGAGVSAAADDKGVEPSGAKVLATTLSVTTDLVCSSSSSCCCCCREALDCSSWFSAASTTWSLRQSLLGASP</sequence>
<protein>
    <submittedName>
        <fullName evidence="2">Uncharacterized protein</fullName>
    </submittedName>
</protein>
<organism evidence="1 2">
    <name type="scientific">Romanomermis culicivorax</name>
    <name type="common">Nematode worm</name>
    <dbReference type="NCBI Taxonomy" id="13658"/>
    <lineage>
        <taxon>Eukaryota</taxon>
        <taxon>Metazoa</taxon>
        <taxon>Ecdysozoa</taxon>
        <taxon>Nematoda</taxon>
        <taxon>Enoplea</taxon>
        <taxon>Dorylaimia</taxon>
        <taxon>Mermithida</taxon>
        <taxon>Mermithoidea</taxon>
        <taxon>Mermithidae</taxon>
        <taxon>Romanomermis</taxon>
    </lineage>
</organism>
<evidence type="ECO:0000313" key="1">
    <source>
        <dbReference type="Proteomes" id="UP000887565"/>
    </source>
</evidence>
<evidence type="ECO:0000313" key="2">
    <source>
        <dbReference type="WBParaSite" id="nRc.2.0.1.t13729-RA"/>
    </source>
</evidence>
<dbReference type="AlphaFoldDB" id="A0A915IIT7"/>